<dbReference type="FunFam" id="1.10.287.370:FF:000005">
    <property type="entry name" value="Prefoldin subunit 4"/>
    <property type="match status" value="1"/>
</dbReference>
<evidence type="ECO:0000256" key="2">
    <source>
        <dbReference type="ARBA" id="ARBA00023186"/>
    </source>
</evidence>
<sequence length="129" mass="14853">MKMLDQNDEADTEVTWADQQNINAFSRLNMKIQNLEDAYAERKKEKEYLDDLSSELELADEDELIPYRIGDAFVSLSLEACLKRIEAEQGELSSELETASKKIDGIQAEMDKLKVVLYRKFGNSINLER</sequence>
<accession>A0AAD5TLW5</accession>
<dbReference type="GO" id="GO:0051082">
    <property type="term" value="F:unfolded protein binding"/>
    <property type="evidence" value="ECO:0007669"/>
    <property type="project" value="InterPro"/>
</dbReference>
<keyword evidence="2 4" id="KW-0143">Chaperone</keyword>
<keyword evidence="5" id="KW-0175">Coiled coil</keyword>
<evidence type="ECO:0000256" key="4">
    <source>
        <dbReference type="PIRNR" id="PIRNR016477"/>
    </source>
</evidence>
<gene>
    <name evidence="6" type="ORF">HDU87_003574</name>
</gene>
<dbReference type="InterPro" id="IPR009053">
    <property type="entry name" value="Prefoldin"/>
</dbReference>
<dbReference type="Pfam" id="PF01920">
    <property type="entry name" value="Prefoldin_2"/>
    <property type="match status" value="1"/>
</dbReference>
<name>A0AAD5TLW5_9FUNG</name>
<dbReference type="GO" id="GO:0006457">
    <property type="term" value="P:protein folding"/>
    <property type="evidence" value="ECO:0007669"/>
    <property type="project" value="UniProtKB-UniRule"/>
</dbReference>
<dbReference type="SUPFAM" id="SSF46579">
    <property type="entry name" value="Prefoldin"/>
    <property type="match status" value="1"/>
</dbReference>
<dbReference type="InterPro" id="IPR002777">
    <property type="entry name" value="PFD_beta-like"/>
</dbReference>
<feature type="coiled-coil region" evidence="5">
    <location>
        <begin position="25"/>
        <end position="116"/>
    </location>
</feature>
<dbReference type="CDD" id="cd23165">
    <property type="entry name" value="Prefoldin_4"/>
    <property type="match status" value="1"/>
</dbReference>
<dbReference type="InterPro" id="IPR016661">
    <property type="entry name" value="PFDN4"/>
</dbReference>
<evidence type="ECO:0000256" key="1">
    <source>
        <dbReference type="ARBA" id="ARBA00008045"/>
    </source>
</evidence>
<proteinExistence type="inferred from homology"/>
<dbReference type="GO" id="GO:0016272">
    <property type="term" value="C:prefoldin complex"/>
    <property type="evidence" value="ECO:0007669"/>
    <property type="project" value="UniProtKB-UniRule"/>
</dbReference>
<dbReference type="PIRSF" id="PIRSF016477">
    <property type="entry name" value="Prefoldin_subunit_4"/>
    <property type="match status" value="1"/>
</dbReference>
<comment type="subunit">
    <text evidence="4">Heterohexamer of two PFD-alpha type and four PFD-beta type subunits.</text>
</comment>
<organism evidence="6 7">
    <name type="scientific">Geranomyces variabilis</name>
    <dbReference type="NCBI Taxonomy" id="109894"/>
    <lineage>
        <taxon>Eukaryota</taxon>
        <taxon>Fungi</taxon>
        <taxon>Fungi incertae sedis</taxon>
        <taxon>Chytridiomycota</taxon>
        <taxon>Chytridiomycota incertae sedis</taxon>
        <taxon>Chytridiomycetes</taxon>
        <taxon>Spizellomycetales</taxon>
        <taxon>Powellomycetaceae</taxon>
        <taxon>Geranomyces</taxon>
    </lineage>
</organism>
<keyword evidence="7" id="KW-1185">Reference proteome</keyword>
<evidence type="ECO:0000313" key="7">
    <source>
        <dbReference type="Proteomes" id="UP001212152"/>
    </source>
</evidence>
<dbReference type="PANTHER" id="PTHR21100">
    <property type="entry name" value="PREFOLDIN SUBUNIT 4"/>
    <property type="match status" value="1"/>
</dbReference>
<comment type="caution">
    <text evidence="6">The sequence shown here is derived from an EMBL/GenBank/DDBJ whole genome shotgun (WGS) entry which is preliminary data.</text>
</comment>
<reference evidence="6" key="1">
    <citation type="submission" date="2020-05" db="EMBL/GenBank/DDBJ databases">
        <title>Phylogenomic resolution of chytrid fungi.</title>
        <authorList>
            <person name="Stajich J.E."/>
            <person name="Amses K."/>
            <person name="Simmons R."/>
            <person name="Seto K."/>
            <person name="Myers J."/>
            <person name="Bonds A."/>
            <person name="Quandt C.A."/>
            <person name="Barry K."/>
            <person name="Liu P."/>
            <person name="Grigoriev I."/>
            <person name="Longcore J.E."/>
            <person name="James T.Y."/>
        </authorList>
    </citation>
    <scope>NUCLEOTIDE SEQUENCE</scope>
    <source>
        <strain evidence="6">JEL0379</strain>
    </source>
</reference>
<comment type="similarity">
    <text evidence="1 4">Belongs to the prefoldin subunit beta family.</text>
</comment>
<dbReference type="GO" id="GO:0005737">
    <property type="term" value="C:cytoplasm"/>
    <property type="evidence" value="ECO:0007669"/>
    <property type="project" value="UniProtKB-ARBA"/>
</dbReference>
<evidence type="ECO:0000256" key="3">
    <source>
        <dbReference type="ARBA" id="ARBA00024667"/>
    </source>
</evidence>
<evidence type="ECO:0000313" key="6">
    <source>
        <dbReference type="EMBL" id="KAJ3178500.1"/>
    </source>
</evidence>
<dbReference type="Proteomes" id="UP001212152">
    <property type="component" value="Unassembled WGS sequence"/>
</dbReference>
<dbReference type="AlphaFoldDB" id="A0AAD5TLW5"/>
<dbReference type="PANTHER" id="PTHR21100:SF9">
    <property type="entry name" value="PREFOLDIN SUBUNIT 4"/>
    <property type="match status" value="1"/>
</dbReference>
<protein>
    <recommendedName>
        <fullName evidence="4">Prefoldin subunit 4</fullName>
    </recommendedName>
</protein>
<evidence type="ECO:0000256" key="5">
    <source>
        <dbReference type="SAM" id="Coils"/>
    </source>
</evidence>
<comment type="function">
    <text evidence="3 4">Binds specifically to cytosolic chaperonin (c-CPN) and transfers target proteins to it. Binds to nascent polypeptide chain and promotes folding in an environment in which there are many competing pathways for nonnative proteins.</text>
</comment>
<dbReference type="EMBL" id="JADGJQ010000026">
    <property type="protein sequence ID" value="KAJ3178500.1"/>
    <property type="molecule type" value="Genomic_DNA"/>
</dbReference>
<dbReference type="Gene3D" id="1.10.287.370">
    <property type="match status" value="1"/>
</dbReference>